<dbReference type="Gene3D" id="3.40.50.300">
    <property type="entry name" value="P-loop containing nucleotide triphosphate hydrolases"/>
    <property type="match status" value="2"/>
</dbReference>
<feature type="domain" description="ABC transmembrane type-1" evidence="10">
    <location>
        <begin position="256"/>
        <end position="473"/>
    </location>
</feature>
<evidence type="ECO:0000256" key="5">
    <source>
        <dbReference type="ARBA" id="ARBA00022840"/>
    </source>
</evidence>
<dbReference type="GO" id="GO:0005524">
    <property type="term" value="F:ATP binding"/>
    <property type="evidence" value="ECO:0007669"/>
    <property type="project" value="UniProtKB-KW"/>
</dbReference>
<dbReference type="Proteomes" id="UP000799118">
    <property type="component" value="Unassembled WGS sequence"/>
</dbReference>
<evidence type="ECO:0000256" key="7">
    <source>
        <dbReference type="ARBA" id="ARBA00023136"/>
    </source>
</evidence>
<dbReference type="OrthoDB" id="6500128at2759"/>
<feature type="transmembrane region" description="Helical" evidence="8">
    <location>
        <begin position="751"/>
        <end position="779"/>
    </location>
</feature>
<feature type="domain" description="ABC transporter" evidence="9">
    <location>
        <begin position="567"/>
        <end position="801"/>
    </location>
</feature>
<dbReference type="SMART" id="SM00382">
    <property type="entry name" value="AAA"/>
    <property type="match status" value="1"/>
</dbReference>
<feature type="transmembrane region" description="Helical" evidence="8">
    <location>
        <begin position="92"/>
        <end position="113"/>
    </location>
</feature>
<feature type="transmembrane region" description="Helical" evidence="8">
    <location>
        <begin position="125"/>
        <end position="145"/>
    </location>
</feature>
<evidence type="ECO:0000313" key="12">
    <source>
        <dbReference type="Proteomes" id="UP000799118"/>
    </source>
</evidence>
<dbReference type="GO" id="GO:0016020">
    <property type="term" value="C:membrane"/>
    <property type="evidence" value="ECO:0007669"/>
    <property type="project" value="UniProtKB-SubCell"/>
</dbReference>
<dbReference type="Gene3D" id="1.20.1560.10">
    <property type="entry name" value="ABC transporter type 1, transmembrane domain"/>
    <property type="match status" value="2"/>
</dbReference>
<dbReference type="SUPFAM" id="SSF52540">
    <property type="entry name" value="P-loop containing nucleoside triphosphate hydrolases"/>
    <property type="match status" value="2"/>
</dbReference>
<sequence length="1168" mass="128722">MLSNASCTKSYHSLVSWWHRQCTLSGHFCPSTRVHSILYTKRSPEILRPDSLQSGLQILSCTSVVACFTFAALAFVSFTRSHSGSFTKTQKVIASASILFTVCLSLISVAPSASLSISANRHSEVLLLVLVAIYTYRDLYTLTTFNGTVLDAEDGLFLWLKTTTLTLAAIVIPLVTPQHPYPPTVDQLTSDSTVNPEETASLLSLLTHNELPPLSEADHSDVLMPDILAILDPPAMNPPYLFWGLLKAYKTRICMLVLLHLLQTALSYFAPFGIKQILSYLENNGEGATIRPWVFVSLLFLGPFFRAIFSQTFTYIACRNMLQINGILNQLLLRHALRMRVDTGNLPGMQGKQNNFTGKINNLATSDVSEVAGLADFWVVFLCFPFDLGLSLWFLYGILGYSAFAGFGFMLLCVPIPGYITQLLRGIQISKKQKTDARVQSVTEALGVIRMAKLFGWEIRLQSQIALKRAEELAEHAYQSPDTNVHHDDHLYYLFLKKELTSSVVFSSMAVFDILRDRMRIIVINIPTMVQGKVALDRLDDFLRKTELLDRFSQQQFSLAPSDSSVVGFRDAEFQWLGSSERGFELKLKGEVLFRQNCINLILGPTGKISLLLALLGEMRFFPAGPNSCYSLPRQGGVSYAAQESWIQNDTIKNNILFGSEFDKERYESVLHQCALLRDLTLFGAGDMTEVGEKGLTLSGGQKARITLARAVYSSARIVLLDDPLSALDVHTAKWIVDKCLKGPLMKGRTVLLVARFCCGIFANFLIPGVAIALLGGYIGQVYLGAQLPLRRLMLVTKAPILGHFNVAVAGLVSIRAYGAENAFLKESRVRIDAWFRPSIPSYNVNRWIAIRADSLAGIFTAGLGAYLVYGHSGTSAANTVGFTSFILTWVRLFNATELEANSLERLQHYLNIEHEEKGSIECVPPAYWPASGALEVEGLCAKYSKDGPEVLHSLTFTARSGERIGIVARTGSGKSSLTLALLRAIPTSGQVLYDGVPTHRVNLDVLRSHITIIPQVPELLSGTLRQNLDPFSEHDDSRLNDALRSAGLFSLQGGDAQNKLGLDSEIGGGGNNLSSEILDEATSSIDHKTDAIIQESLRHELGDATLITVAHRLATIMDFDRIMVLDEGRIVEFDSPKSLLEKEGGMFRALVDESADRAQLYALVDSA</sequence>
<dbReference type="EMBL" id="ML769420">
    <property type="protein sequence ID" value="KAE9403967.1"/>
    <property type="molecule type" value="Genomic_DNA"/>
</dbReference>
<protein>
    <submittedName>
        <fullName evidence="11">P-loop containing nucleoside triphosphate hydrolase protein</fullName>
    </submittedName>
</protein>
<feature type="transmembrane region" description="Helical" evidence="8">
    <location>
        <begin position="253"/>
        <end position="270"/>
    </location>
</feature>
<keyword evidence="6 8" id="KW-1133">Transmembrane helix</keyword>
<dbReference type="CDD" id="cd03244">
    <property type="entry name" value="ABCC_MRP_domain2"/>
    <property type="match status" value="1"/>
</dbReference>
<proteinExistence type="predicted"/>
<feature type="transmembrane region" description="Helical" evidence="8">
    <location>
        <begin position="58"/>
        <end position="80"/>
    </location>
</feature>
<feature type="transmembrane region" description="Helical" evidence="8">
    <location>
        <begin position="377"/>
        <end position="396"/>
    </location>
</feature>
<feature type="domain" description="ABC transporter" evidence="9">
    <location>
        <begin position="935"/>
        <end position="1153"/>
    </location>
</feature>
<name>A0A6A4I485_9AGAR</name>
<dbReference type="SUPFAM" id="SSF90123">
    <property type="entry name" value="ABC transporter transmembrane region"/>
    <property type="match status" value="2"/>
</dbReference>
<feature type="transmembrane region" description="Helical" evidence="8">
    <location>
        <begin position="290"/>
        <end position="309"/>
    </location>
</feature>
<dbReference type="InterPro" id="IPR017871">
    <property type="entry name" value="ABC_transporter-like_CS"/>
</dbReference>
<dbReference type="Pfam" id="PF00005">
    <property type="entry name" value="ABC_tran"/>
    <property type="match status" value="2"/>
</dbReference>
<dbReference type="AlphaFoldDB" id="A0A6A4I485"/>
<keyword evidence="3 8" id="KW-0812">Transmembrane</keyword>
<dbReference type="PANTHER" id="PTHR24223">
    <property type="entry name" value="ATP-BINDING CASSETTE SUB-FAMILY C"/>
    <property type="match status" value="1"/>
</dbReference>
<dbReference type="CDD" id="cd18596">
    <property type="entry name" value="ABC_6TM_VMR1_D1_like"/>
    <property type="match status" value="1"/>
</dbReference>
<keyword evidence="4" id="KW-0547">Nucleotide-binding</keyword>
<keyword evidence="7 8" id="KW-0472">Membrane</keyword>
<dbReference type="PROSITE" id="PS50929">
    <property type="entry name" value="ABC_TM1F"/>
    <property type="match status" value="2"/>
</dbReference>
<evidence type="ECO:0000256" key="3">
    <source>
        <dbReference type="ARBA" id="ARBA00022692"/>
    </source>
</evidence>
<evidence type="ECO:0000256" key="2">
    <source>
        <dbReference type="ARBA" id="ARBA00022448"/>
    </source>
</evidence>
<dbReference type="InterPro" id="IPR027417">
    <property type="entry name" value="P-loop_NTPase"/>
</dbReference>
<dbReference type="PROSITE" id="PS00211">
    <property type="entry name" value="ABC_TRANSPORTER_1"/>
    <property type="match status" value="1"/>
</dbReference>
<evidence type="ECO:0000256" key="4">
    <source>
        <dbReference type="ARBA" id="ARBA00022741"/>
    </source>
</evidence>
<evidence type="ECO:0000256" key="1">
    <source>
        <dbReference type="ARBA" id="ARBA00004370"/>
    </source>
</evidence>
<dbReference type="Pfam" id="PF00664">
    <property type="entry name" value="ABC_membrane"/>
    <property type="match status" value="2"/>
</dbReference>
<reference evidence="11" key="1">
    <citation type="journal article" date="2019" name="Environ. Microbiol.">
        <title>Fungal ecological strategies reflected in gene transcription - a case study of two litter decomposers.</title>
        <authorList>
            <person name="Barbi F."/>
            <person name="Kohler A."/>
            <person name="Barry K."/>
            <person name="Baskaran P."/>
            <person name="Daum C."/>
            <person name="Fauchery L."/>
            <person name="Ihrmark K."/>
            <person name="Kuo A."/>
            <person name="LaButti K."/>
            <person name="Lipzen A."/>
            <person name="Morin E."/>
            <person name="Grigoriev I.V."/>
            <person name="Henrissat B."/>
            <person name="Lindahl B."/>
            <person name="Martin F."/>
        </authorList>
    </citation>
    <scope>NUCLEOTIDE SEQUENCE</scope>
    <source>
        <strain evidence="11">JB14</strain>
    </source>
</reference>
<feature type="transmembrane region" description="Helical" evidence="8">
    <location>
        <begin position="157"/>
        <end position="175"/>
    </location>
</feature>
<dbReference type="InterPro" id="IPR003439">
    <property type="entry name" value="ABC_transporter-like_ATP-bd"/>
</dbReference>
<keyword evidence="2" id="KW-0813">Transport</keyword>
<evidence type="ECO:0000259" key="9">
    <source>
        <dbReference type="PROSITE" id="PS50893"/>
    </source>
</evidence>
<dbReference type="PANTHER" id="PTHR24223:SF356">
    <property type="entry name" value="ATP-BINDING CASSETTE TRANSPORTER ABC4"/>
    <property type="match status" value="1"/>
</dbReference>
<feature type="domain" description="ABC transmembrane type-1" evidence="10">
    <location>
        <begin position="765"/>
        <end position="888"/>
    </location>
</feature>
<feature type="transmembrane region" description="Helical" evidence="8">
    <location>
        <begin position="402"/>
        <end position="424"/>
    </location>
</feature>
<dbReference type="GO" id="GO:0140359">
    <property type="term" value="F:ABC-type transporter activity"/>
    <property type="evidence" value="ECO:0007669"/>
    <property type="project" value="InterPro"/>
</dbReference>
<organism evidence="11 12">
    <name type="scientific">Gymnopus androsaceus JB14</name>
    <dbReference type="NCBI Taxonomy" id="1447944"/>
    <lineage>
        <taxon>Eukaryota</taxon>
        <taxon>Fungi</taxon>
        <taxon>Dikarya</taxon>
        <taxon>Basidiomycota</taxon>
        <taxon>Agaricomycotina</taxon>
        <taxon>Agaricomycetes</taxon>
        <taxon>Agaricomycetidae</taxon>
        <taxon>Agaricales</taxon>
        <taxon>Marasmiineae</taxon>
        <taxon>Omphalotaceae</taxon>
        <taxon>Gymnopus</taxon>
    </lineage>
</organism>
<gene>
    <name evidence="11" type="ORF">BT96DRAFT_989698</name>
</gene>
<evidence type="ECO:0000313" key="11">
    <source>
        <dbReference type="EMBL" id="KAE9403967.1"/>
    </source>
</evidence>
<dbReference type="InterPro" id="IPR011527">
    <property type="entry name" value="ABC1_TM_dom"/>
</dbReference>
<dbReference type="CDD" id="cd03250">
    <property type="entry name" value="ABCC_MRP_domain1"/>
    <property type="match status" value="1"/>
</dbReference>
<evidence type="ECO:0000256" key="6">
    <source>
        <dbReference type="ARBA" id="ARBA00022989"/>
    </source>
</evidence>
<comment type="subcellular location">
    <subcellularLocation>
        <location evidence="1">Membrane</location>
    </subcellularLocation>
</comment>
<keyword evidence="12" id="KW-1185">Reference proteome</keyword>
<dbReference type="InterPro" id="IPR003593">
    <property type="entry name" value="AAA+_ATPase"/>
</dbReference>
<keyword evidence="11" id="KW-0378">Hydrolase</keyword>
<evidence type="ECO:0000259" key="10">
    <source>
        <dbReference type="PROSITE" id="PS50929"/>
    </source>
</evidence>
<dbReference type="InterPro" id="IPR036640">
    <property type="entry name" value="ABC1_TM_sf"/>
</dbReference>
<accession>A0A6A4I485</accession>
<keyword evidence="5" id="KW-0067">ATP-binding</keyword>
<dbReference type="GO" id="GO:0016887">
    <property type="term" value="F:ATP hydrolysis activity"/>
    <property type="evidence" value="ECO:0007669"/>
    <property type="project" value="InterPro"/>
</dbReference>
<dbReference type="PROSITE" id="PS50893">
    <property type="entry name" value="ABC_TRANSPORTER_2"/>
    <property type="match status" value="2"/>
</dbReference>
<dbReference type="InterPro" id="IPR050173">
    <property type="entry name" value="ABC_transporter_C-like"/>
</dbReference>
<evidence type="ECO:0000256" key="8">
    <source>
        <dbReference type="SAM" id="Phobius"/>
    </source>
</evidence>